<dbReference type="Proteomes" id="UP001346149">
    <property type="component" value="Unassembled WGS sequence"/>
</dbReference>
<dbReference type="AlphaFoldDB" id="A0AAN7R2D9"/>
<evidence type="ECO:0000313" key="1">
    <source>
        <dbReference type="EMBL" id="KAK4783303.1"/>
    </source>
</evidence>
<dbReference type="EMBL" id="JAXQNO010000015">
    <property type="protein sequence ID" value="KAK4783303.1"/>
    <property type="molecule type" value="Genomic_DNA"/>
</dbReference>
<reference evidence="1 2" key="1">
    <citation type="journal article" date="2023" name="Hortic Res">
        <title>Pangenome of water caltrop reveals structural variations and asymmetric subgenome divergence after allopolyploidization.</title>
        <authorList>
            <person name="Zhang X."/>
            <person name="Chen Y."/>
            <person name="Wang L."/>
            <person name="Yuan Y."/>
            <person name="Fang M."/>
            <person name="Shi L."/>
            <person name="Lu R."/>
            <person name="Comes H.P."/>
            <person name="Ma Y."/>
            <person name="Chen Y."/>
            <person name="Huang G."/>
            <person name="Zhou Y."/>
            <person name="Zheng Z."/>
            <person name="Qiu Y."/>
        </authorList>
    </citation>
    <scope>NUCLEOTIDE SEQUENCE [LARGE SCALE GENOMIC DNA]</scope>
    <source>
        <strain evidence="1">F231</strain>
    </source>
</reference>
<gene>
    <name evidence="1" type="ORF">SAY86_007677</name>
</gene>
<accession>A0AAN7R2D9</accession>
<name>A0AAN7R2D9_TRANT</name>
<protein>
    <submittedName>
        <fullName evidence="1">Uncharacterized protein</fullName>
    </submittedName>
</protein>
<sequence>MPIDFINGAVVEDSFPGFSCRAGRIHGGILADCVGSGGHGLGAGVGDDARSCYLNPSYSGGVNLILPAAVGDRTSQSLLDTRPPVDR</sequence>
<organism evidence="1 2">
    <name type="scientific">Trapa natans</name>
    <name type="common">Water chestnut</name>
    <dbReference type="NCBI Taxonomy" id="22666"/>
    <lineage>
        <taxon>Eukaryota</taxon>
        <taxon>Viridiplantae</taxon>
        <taxon>Streptophyta</taxon>
        <taxon>Embryophyta</taxon>
        <taxon>Tracheophyta</taxon>
        <taxon>Spermatophyta</taxon>
        <taxon>Magnoliopsida</taxon>
        <taxon>eudicotyledons</taxon>
        <taxon>Gunneridae</taxon>
        <taxon>Pentapetalae</taxon>
        <taxon>rosids</taxon>
        <taxon>malvids</taxon>
        <taxon>Myrtales</taxon>
        <taxon>Lythraceae</taxon>
        <taxon>Trapa</taxon>
    </lineage>
</organism>
<keyword evidence="2" id="KW-1185">Reference proteome</keyword>
<evidence type="ECO:0000313" key="2">
    <source>
        <dbReference type="Proteomes" id="UP001346149"/>
    </source>
</evidence>
<comment type="caution">
    <text evidence="1">The sequence shown here is derived from an EMBL/GenBank/DDBJ whole genome shotgun (WGS) entry which is preliminary data.</text>
</comment>
<proteinExistence type="predicted"/>